<comment type="caution">
    <text evidence="3">The sequence shown here is derived from an EMBL/GenBank/DDBJ whole genome shotgun (WGS) entry which is preliminary data.</text>
</comment>
<feature type="domain" description="Type 4 fimbrial biogenesis protein PilX N-terminal" evidence="2">
    <location>
        <begin position="15"/>
        <end position="65"/>
    </location>
</feature>
<dbReference type="Pfam" id="PF13681">
    <property type="entry name" value="PilX"/>
    <property type="match status" value="1"/>
</dbReference>
<reference evidence="3" key="1">
    <citation type="submission" date="2018-01" db="EMBL/GenBank/DDBJ databases">
        <authorList>
            <person name="Yu X.-D."/>
        </authorList>
    </citation>
    <scope>NUCLEOTIDE SEQUENCE</scope>
    <source>
        <strain evidence="3">ZX-21</strain>
    </source>
</reference>
<dbReference type="RefSeq" id="WP_103683287.1">
    <property type="nucleotide sequence ID" value="NZ_PQGG01000010.1"/>
</dbReference>
<dbReference type="Pfam" id="PF14341">
    <property type="entry name" value="PilX_N"/>
    <property type="match status" value="1"/>
</dbReference>
<evidence type="ECO:0000259" key="1">
    <source>
        <dbReference type="Pfam" id="PF13681"/>
    </source>
</evidence>
<dbReference type="AlphaFoldDB" id="A0A2S4HIP2"/>
<accession>A0A2S4HIP2</accession>
<name>A0A2S4HIP2_9GAMM</name>
<sequence length="181" mass="19553">MRKVFKSSSIMVGQRGAALIVSLVFMLILTIIGAASMQSATMQERMAGNARNVEQAFQAAEAALRQAEDELSQTSVGPFNGSGGLYLWCADPTDSRVACKAPDWKDRDLKGWKAVAADTVVGVSQQPDYIIEELNTFADSSAALDSDKMSTMAFYRVTARGYGSSDRSMVVLSIMYKRGGN</sequence>
<dbReference type="OrthoDB" id="5298746at2"/>
<organism evidence="3 4">
    <name type="scientific">Zhongshania marina</name>
    <dbReference type="NCBI Taxonomy" id="2304603"/>
    <lineage>
        <taxon>Bacteria</taxon>
        <taxon>Pseudomonadati</taxon>
        <taxon>Pseudomonadota</taxon>
        <taxon>Gammaproteobacteria</taxon>
        <taxon>Cellvibrionales</taxon>
        <taxon>Spongiibacteraceae</taxon>
        <taxon>Zhongshania</taxon>
    </lineage>
</organism>
<dbReference type="InterPro" id="IPR025205">
    <property type="entry name" value="PilX/PilW_C"/>
</dbReference>
<evidence type="ECO:0008006" key="5">
    <source>
        <dbReference type="Google" id="ProtNLM"/>
    </source>
</evidence>
<feature type="domain" description="PilX/PilW C-terminal" evidence="1">
    <location>
        <begin position="98"/>
        <end position="177"/>
    </location>
</feature>
<gene>
    <name evidence="3" type="ORF">C0068_04455</name>
</gene>
<dbReference type="InterPro" id="IPR025746">
    <property type="entry name" value="PilX_N_dom"/>
</dbReference>
<proteinExistence type="predicted"/>
<dbReference type="EMBL" id="PQGG01000010">
    <property type="protein sequence ID" value="POP53848.1"/>
    <property type="molecule type" value="Genomic_DNA"/>
</dbReference>
<evidence type="ECO:0000313" key="4">
    <source>
        <dbReference type="Proteomes" id="UP000237222"/>
    </source>
</evidence>
<protein>
    <recommendedName>
        <fullName evidence="5">Pilus assembly protein PilX</fullName>
    </recommendedName>
</protein>
<evidence type="ECO:0000259" key="2">
    <source>
        <dbReference type="Pfam" id="PF14341"/>
    </source>
</evidence>
<dbReference type="Proteomes" id="UP000237222">
    <property type="component" value="Unassembled WGS sequence"/>
</dbReference>
<evidence type="ECO:0000313" key="3">
    <source>
        <dbReference type="EMBL" id="POP53848.1"/>
    </source>
</evidence>